<name>Z9JL56_9GAMM</name>
<reference evidence="1 2" key="1">
    <citation type="journal article" date="2014" name="Genome Announc.">
        <title>Draft Genome Sequence of Xylella fastidiosa Pear Leaf Scorch Strain in Taiwan.</title>
        <authorList>
            <person name="Su C.C."/>
            <person name="Deng W.L."/>
            <person name="Jan F.J."/>
            <person name="Chang C.J."/>
            <person name="Huang H."/>
            <person name="Chen J."/>
        </authorList>
    </citation>
    <scope>NUCLEOTIDE SEQUENCE [LARGE SCALE GENOMIC DNA]</scope>
    <source>
        <strain evidence="1 2">PLS229</strain>
    </source>
</reference>
<dbReference type="AlphaFoldDB" id="Z9JL56"/>
<evidence type="ECO:0000313" key="2">
    <source>
        <dbReference type="Proteomes" id="UP000020406"/>
    </source>
</evidence>
<proteinExistence type="predicted"/>
<sequence>MVTLKLLLCDIECMFELGYTCLKLSGVATPYAKLRNPFWMGLRAAAP</sequence>
<accession>Z9JL56</accession>
<protein>
    <submittedName>
        <fullName evidence="1">Uncharacterized protein</fullName>
    </submittedName>
</protein>
<evidence type="ECO:0000313" key="1">
    <source>
        <dbReference type="EMBL" id="EWS78502.1"/>
    </source>
</evidence>
<dbReference type="Proteomes" id="UP000020406">
    <property type="component" value="Unassembled WGS sequence"/>
</dbReference>
<organism evidence="1 2">
    <name type="scientific">Xylella taiwanensis</name>
    <dbReference type="NCBI Taxonomy" id="1444770"/>
    <lineage>
        <taxon>Bacteria</taxon>
        <taxon>Pseudomonadati</taxon>
        <taxon>Pseudomonadota</taxon>
        <taxon>Gammaproteobacteria</taxon>
        <taxon>Lysobacterales</taxon>
        <taxon>Lysobacteraceae</taxon>
        <taxon>Xylella</taxon>
    </lineage>
</organism>
<comment type="caution">
    <text evidence="1">The sequence shown here is derived from an EMBL/GenBank/DDBJ whole genome shotgun (WGS) entry which is preliminary data.</text>
</comment>
<dbReference type="EMBL" id="JDSQ01000007">
    <property type="protein sequence ID" value="EWS78502.1"/>
    <property type="molecule type" value="Genomic_DNA"/>
</dbReference>
<gene>
    <name evidence="1" type="ORF">AF72_05810</name>
</gene>
<dbReference type="PATRIC" id="fig|1444770.3.peg.1380"/>